<dbReference type="Gene3D" id="3.10.50.40">
    <property type="match status" value="1"/>
</dbReference>
<evidence type="ECO:0000313" key="8">
    <source>
        <dbReference type="EMBL" id="OQX08953.1"/>
    </source>
</evidence>
<evidence type="ECO:0000256" key="2">
    <source>
        <dbReference type="ARBA" id="ARBA00006577"/>
    </source>
</evidence>
<dbReference type="EMBL" id="MTEJ01000159">
    <property type="protein sequence ID" value="OQX08953.1"/>
    <property type="molecule type" value="Genomic_DNA"/>
</dbReference>
<dbReference type="InterPro" id="IPR046357">
    <property type="entry name" value="PPIase_dom_sf"/>
</dbReference>
<dbReference type="Pfam" id="PF00254">
    <property type="entry name" value="FKBP_C"/>
    <property type="match status" value="1"/>
</dbReference>
<dbReference type="GO" id="GO:0003755">
    <property type="term" value="F:peptidyl-prolyl cis-trans isomerase activity"/>
    <property type="evidence" value="ECO:0007669"/>
    <property type="project" value="UniProtKB-UniRule"/>
</dbReference>
<sequence>MSNTVQADSRIRWHYQLYLADGYLVEASEDPQGEILQLGAGAFHPNIEAALVGLPVGEPIRLVIMASEAFGLPDSDAVQTLPLSDFPADMALQIGHIISFTLPSGQEIPGKIQHIGTDSVQVDFNHPLAGHNLRFELEIIEIL</sequence>
<comment type="catalytic activity">
    <reaction evidence="1 5 6">
        <text>[protein]-peptidylproline (omega=180) = [protein]-peptidylproline (omega=0)</text>
        <dbReference type="Rhea" id="RHEA:16237"/>
        <dbReference type="Rhea" id="RHEA-COMP:10747"/>
        <dbReference type="Rhea" id="RHEA-COMP:10748"/>
        <dbReference type="ChEBI" id="CHEBI:83833"/>
        <dbReference type="ChEBI" id="CHEBI:83834"/>
        <dbReference type="EC" id="5.2.1.8"/>
    </reaction>
</comment>
<dbReference type="Gene3D" id="2.40.10.330">
    <property type="match status" value="1"/>
</dbReference>
<comment type="caution">
    <text evidence="8">The sequence shown here is derived from an EMBL/GenBank/DDBJ whole genome shotgun (WGS) entry which is preliminary data.</text>
</comment>
<dbReference type="Proteomes" id="UP000192491">
    <property type="component" value="Unassembled WGS sequence"/>
</dbReference>
<reference evidence="8 9" key="1">
    <citation type="submission" date="2017-01" db="EMBL/GenBank/DDBJ databases">
        <title>Novel large sulfur bacteria in the metagenomes of groundwater-fed chemosynthetic microbial mats in the Lake Huron basin.</title>
        <authorList>
            <person name="Sharrar A.M."/>
            <person name="Flood B.E."/>
            <person name="Bailey J.V."/>
            <person name="Jones D.S."/>
            <person name="Biddanda B."/>
            <person name="Ruberg S.A."/>
            <person name="Marcus D.N."/>
            <person name="Dick G.J."/>
        </authorList>
    </citation>
    <scope>NUCLEOTIDE SEQUENCE [LARGE SCALE GENOMIC DNA]</scope>
    <source>
        <strain evidence="8">A8</strain>
    </source>
</reference>
<dbReference type="PROSITE" id="PS50059">
    <property type="entry name" value="FKBP_PPIASE"/>
    <property type="match status" value="1"/>
</dbReference>
<evidence type="ECO:0000259" key="7">
    <source>
        <dbReference type="PROSITE" id="PS50059"/>
    </source>
</evidence>
<keyword evidence="3 5" id="KW-0697">Rotamase</keyword>
<evidence type="ECO:0000256" key="6">
    <source>
        <dbReference type="RuleBase" id="RU003915"/>
    </source>
</evidence>
<dbReference type="InterPro" id="IPR048261">
    <property type="entry name" value="SlpA/SlyD-like_ins_sf"/>
</dbReference>
<proteinExistence type="inferred from homology"/>
<evidence type="ECO:0000256" key="3">
    <source>
        <dbReference type="ARBA" id="ARBA00023110"/>
    </source>
</evidence>
<feature type="domain" description="PPIase FKBP-type" evidence="7">
    <location>
        <begin position="8"/>
        <end position="82"/>
    </location>
</feature>
<evidence type="ECO:0000256" key="4">
    <source>
        <dbReference type="ARBA" id="ARBA00023235"/>
    </source>
</evidence>
<dbReference type="AlphaFoldDB" id="A0A1Y1QM19"/>
<accession>A0A1Y1QM19</accession>
<protein>
    <recommendedName>
        <fullName evidence="6">Peptidyl-prolyl cis-trans isomerase</fullName>
        <ecNumber evidence="6">5.2.1.8</ecNumber>
    </recommendedName>
</protein>
<keyword evidence="4 5" id="KW-0413">Isomerase</keyword>
<comment type="similarity">
    <text evidence="2 6">Belongs to the FKBP-type PPIase family.</text>
</comment>
<dbReference type="SUPFAM" id="SSF54534">
    <property type="entry name" value="FKBP-like"/>
    <property type="match status" value="1"/>
</dbReference>
<dbReference type="InterPro" id="IPR001179">
    <property type="entry name" value="PPIase_FKBP_dom"/>
</dbReference>
<evidence type="ECO:0000256" key="5">
    <source>
        <dbReference type="PROSITE-ProRule" id="PRU00277"/>
    </source>
</evidence>
<organism evidence="8 9">
    <name type="scientific">Thiothrix lacustris</name>
    <dbReference type="NCBI Taxonomy" id="525917"/>
    <lineage>
        <taxon>Bacteria</taxon>
        <taxon>Pseudomonadati</taxon>
        <taxon>Pseudomonadota</taxon>
        <taxon>Gammaproteobacteria</taxon>
        <taxon>Thiotrichales</taxon>
        <taxon>Thiotrichaceae</taxon>
        <taxon>Thiothrix</taxon>
    </lineage>
</organism>
<dbReference type="EC" id="5.2.1.8" evidence="6"/>
<name>A0A1Y1QM19_9GAMM</name>
<gene>
    <name evidence="8" type="ORF">BWK73_23995</name>
</gene>
<evidence type="ECO:0000256" key="1">
    <source>
        <dbReference type="ARBA" id="ARBA00000971"/>
    </source>
</evidence>
<dbReference type="PANTHER" id="PTHR47861:SF4">
    <property type="entry name" value="FKBP-TYPE 16 KDA PEPTIDYL-PROLYL CIS-TRANS ISOMERASE"/>
    <property type="match status" value="1"/>
</dbReference>
<evidence type="ECO:0000313" key="9">
    <source>
        <dbReference type="Proteomes" id="UP000192491"/>
    </source>
</evidence>
<dbReference type="PANTHER" id="PTHR47861">
    <property type="entry name" value="FKBP-TYPE PEPTIDYL-PROLYL CIS-TRANS ISOMERASE SLYD"/>
    <property type="match status" value="1"/>
</dbReference>